<dbReference type="AlphaFoldDB" id="A0A4C1WGF4"/>
<sequence>MPTRHILRKMQTDCLQCMLQARKVRHHTLAEFRREVAVSAIAFHPMSESSGSLPPPPSPHSPAVISLTLHHHTPSSVGYPAPTKEADNELVAPLRLRVSKGCGDRLLSVGSRCKRTCYPTRIGGHRHPYNPKEPSVRFRPFKKQIGHPMDGDVSNPNLQELKENASEKRHLHDFDWPPDRCPLAIMSVFCRRVRLSVCLSVCGRGRRVFECTRVTERPF</sequence>
<organism evidence="1 2">
    <name type="scientific">Eumeta variegata</name>
    <name type="common">Bagworm moth</name>
    <name type="synonym">Eumeta japonica</name>
    <dbReference type="NCBI Taxonomy" id="151549"/>
    <lineage>
        <taxon>Eukaryota</taxon>
        <taxon>Metazoa</taxon>
        <taxon>Ecdysozoa</taxon>
        <taxon>Arthropoda</taxon>
        <taxon>Hexapoda</taxon>
        <taxon>Insecta</taxon>
        <taxon>Pterygota</taxon>
        <taxon>Neoptera</taxon>
        <taxon>Endopterygota</taxon>
        <taxon>Lepidoptera</taxon>
        <taxon>Glossata</taxon>
        <taxon>Ditrysia</taxon>
        <taxon>Tineoidea</taxon>
        <taxon>Psychidae</taxon>
        <taxon>Oiketicinae</taxon>
        <taxon>Eumeta</taxon>
    </lineage>
</organism>
<protein>
    <submittedName>
        <fullName evidence="1">Uncharacterized protein</fullName>
    </submittedName>
</protein>
<dbReference type="Proteomes" id="UP000299102">
    <property type="component" value="Unassembled WGS sequence"/>
</dbReference>
<proteinExistence type="predicted"/>
<keyword evidence="2" id="KW-1185">Reference proteome</keyword>
<name>A0A4C1WGF4_EUMVA</name>
<dbReference type="EMBL" id="BGZK01000540">
    <property type="protein sequence ID" value="GBP49205.1"/>
    <property type="molecule type" value="Genomic_DNA"/>
</dbReference>
<gene>
    <name evidence="1" type="ORF">EVAR_96512_1</name>
</gene>
<reference evidence="1 2" key="1">
    <citation type="journal article" date="2019" name="Commun. Biol.">
        <title>The bagworm genome reveals a unique fibroin gene that provides high tensile strength.</title>
        <authorList>
            <person name="Kono N."/>
            <person name="Nakamura H."/>
            <person name="Ohtoshi R."/>
            <person name="Tomita M."/>
            <person name="Numata K."/>
            <person name="Arakawa K."/>
        </authorList>
    </citation>
    <scope>NUCLEOTIDE SEQUENCE [LARGE SCALE GENOMIC DNA]</scope>
</reference>
<evidence type="ECO:0000313" key="2">
    <source>
        <dbReference type="Proteomes" id="UP000299102"/>
    </source>
</evidence>
<evidence type="ECO:0000313" key="1">
    <source>
        <dbReference type="EMBL" id="GBP49205.1"/>
    </source>
</evidence>
<accession>A0A4C1WGF4</accession>
<comment type="caution">
    <text evidence="1">The sequence shown here is derived from an EMBL/GenBank/DDBJ whole genome shotgun (WGS) entry which is preliminary data.</text>
</comment>